<dbReference type="WBParaSite" id="nRc.2.0.1.t15235-RA">
    <property type="protein sequence ID" value="nRc.2.0.1.t15235-RA"/>
    <property type="gene ID" value="nRc.2.0.1.g15235"/>
</dbReference>
<sequence>MTVISNRTERKFPFRSATFPRLHCVPSEKASTTNLHYLS</sequence>
<accession>A0A915IN48</accession>
<protein>
    <submittedName>
        <fullName evidence="2">Uncharacterized protein</fullName>
    </submittedName>
</protein>
<dbReference type="AlphaFoldDB" id="A0A915IN48"/>
<keyword evidence="1" id="KW-1185">Reference proteome</keyword>
<evidence type="ECO:0000313" key="2">
    <source>
        <dbReference type="WBParaSite" id="nRc.2.0.1.t15235-RA"/>
    </source>
</evidence>
<organism evidence="1 2">
    <name type="scientific">Romanomermis culicivorax</name>
    <name type="common">Nematode worm</name>
    <dbReference type="NCBI Taxonomy" id="13658"/>
    <lineage>
        <taxon>Eukaryota</taxon>
        <taxon>Metazoa</taxon>
        <taxon>Ecdysozoa</taxon>
        <taxon>Nematoda</taxon>
        <taxon>Enoplea</taxon>
        <taxon>Dorylaimia</taxon>
        <taxon>Mermithida</taxon>
        <taxon>Mermithoidea</taxon>
        <taxon>Mermithidae</taxon>
        <taxon>Romanomermis</taxon>
    </lineage>
</organism>
<dbReference type="Proteomes" id="UP000887565">
    <property type="component" value="Unplaced"/>
</dbReference>
<reference evidence="2" key="1">
    <citation type="submission" date="2022-11" db="UniProtKB">
        <authorList>
            <consortium name="WormBaseParasite"/>
        </authorList>
    </citation>
    <scope>IDENTIFICATION</scope>
</reference>
<name>A0A915IN48_ROMCU</name>
<evidence type="ECO:0000313" key="1">
    <source>
        <dbReference type="Proteomes" id="UP000887565"/>
    </source>
</evidence>
<proteinExistence type="predicted"/>